<gene>
    <name evidence="1" type="ORF">D7I44_11285</name>
</gene>
<dbReference type="KEGG" id="gry:D7I44_11285"/>
<organism evidence="1 2">
    <name type="scientific">Gryllotalpicola protaetiae</name>
    <dbReference type="NCBI Taxonomy" id="2419771"/>
    <lineage>
        <taxon>Bacteria</taxon>
        <taxon>Bacillati</taxon>
        <taxon>Actinomycetota</taxon>
        <taxon>Actinomycetes</taxon>
        <taxon>Micrococcales</taxon>
        <taxon>Microbacteriaceae</taxon>
        <taxon>Gryllotalpicola</taxon>
    </lineage>
</organism>
<dbReference type="Proteomes" id="UP000275069">
    <property type="component" value="Chromosome"/>
</dbReference>
<keyword evidence="2" id="KW-1185">Reference proteome</keyword>
<evidence type="ECO:0000313" key="2">
    <source>
        <dbReference type="Proteomes" id="UP000275069"/>
    </source>
</evidence>
<name>A0A387BJN8_9MICO</name>
<protein>
    <submittedName>
        <fullName evidence="1">Uncharacterized protein</fullName>
    </submittedName>
</protein>
<dbReference type="RefSeq" id="WP_120789583.1">
    <property type="nucleotide sequence ID" value="NZ_CP032624.1"/>
</dbReference>
<accession>A0A387BJN8</accession>
<proteinExistence type="predicted"/>
<sequence length="152" mass="16915">MRAAIIDSAYELRADGAVYRLASEDVRTIQLYDGLMRVLDTSGNVEIQLPGDQLSKFTVPTDLEVIPVSGPEPEVDVTPWLTEEIGTILVGDNELAERRWADGALDPERVCECGLFEMGLHVLDDGTTLVWRCKNPEHRLEKPAWPLPSEAK</sequence>
<evidence type="ECO:0000313" key="1">
    <source>
        <dbReference type="EMBL" id="AYG04053.1"/>
    </source>
</evidence>
<reference evidence="1 2" key="1">
    <citation type="submission" date="2018-09" db="EMBL/GenBank/DDBJ databases">
        <title>Genome sequencing of strain 2DFW10M-5.</title>
        <authorList>
            <person name="Heo J."/>
            <person name="Kim S.-J."/>
            <person name="Kwon S.-W."/>
        </authorList>
    </citation>
    <scope>NUCLEOTIDE SEQUENCE [LARGE SCALE GENOMIC DNA]</scope>
    <source>
        <strain evidence="1 2">2DFW10M-5</strain>
    </source>
</reference>
<dbReference type="EMBL" id="CP032624">
    <property type="protein sequence ID" value="AYG04053.1"/>
    <property type="molecule type" value="Genomic_DNA"/>
</dbReference>
<dbReference type="AlphaFoldDB" id="A0A387BJN8"/>